<protein>
    <submittedName>
        <fullName evidence="1">Uncharacterized protein</fullName>
    </submittedName>
</protein>
<comment type="caution">
    <text evidence="1">The sequence shown here is derived from an EMBL/GenBank/DDBJ whole genome shotgun (WGS) entry which is preliminary data.</text>
</comment>
<dbReference type="EMBL" id="CM044704">
    <property type="protein sequence ID" value="KAI5666124.1"/>
    <property type="molecule type" value="Genomic_DNA"/>
</dbReference>
<keyword evidence="2" id="KW-1185">Reference proteome</keyword>
<organism evidence="1 2">
    <name type="scientific">Catharanthus roseus</name>
    <name type="common">Madagascar periwinkle</name>
    <name type="synonym">Vinca rosea</name>
    <dbReference type="NCBI Taxonomy" id="4058"/>
    <lineage>
        <taxon>Eukaryota</taxon>
        <taxon>Viridiplantae</taxon>
        <taxon>Streptophyta</taxon>
        <taxon>Embryophyta</taxon>
        <taxon>Tracheophyta</taxon>
        <taxon>Spermatophyta</taxon>
        <taxon>Magnoliopsida</taxon>
        <taxon>eudicotyledons</taxon>
        <taxon>Gunneridae</taxon>
        <taxon>Pentapetalae</taxon>
        <taxon>asterids</taxon>
        <taxon>lamiids</taxon>
        <taxon>Gentianales</taxon>
        <taxon>Apocynaceae</taxon>
        <taxon>Rauvolfioideae</taxon>
        <taxon>Vinceae</taxon>
        <taxon>Catharanthinae</taxon>
        <taxon>Catharanthus</taxon>
    </lineage>
</organism>
<name>A0ACC0AZX4_CATRO</name>
<evidence type="ECO:0000313" key="2">
    <source>
        <dbReference type="Proteomes" id="UP001060085"/>
    </source>
</evidence>
<dbReference type="Proteomes" id="UP001060085">
    <property type="component" value="Linkage Group LG04"/>
</dbReference>
<reference evidence="2" key="1">
    <citation type="journal article" date="2023" name="Nat. Plants">
        <title>Single-cell RNA sequencing provides a high-resolution roadmap for understanding the multicellular compartmentation of specialized metabolism.</title>
        <authorList>
            <person name="Sun S."/>
            <person name="Shen X."/>
            <person name="Li Y."/>
            <person name="Li Y."/>
            <person name="Wang S."/>
            <person name="Li R."/>
            <person name="Zhang H."/>
            <person name="Shen G."/>
            <person name="Guo B."/>
            <person name="Wei J."/>
            <person name="Xu J."/>
            <person name="St-Pierre B."/>
            <person name="Chen S."/>
            <person name="Sun C."/>
        </authorList>
    </citation>
    <scope>NUCLEOTIDE SEQUENCE [LARGE SCALE GENOMIC DNA]</scope>
</reference>
<evidence type="ECO:0000313" key="1">
    <source>
        <dbReference type="EMBL" id="KAI5666124.1"/>
    </source>
</evidence>
<sequence>MGFFDLNIPYYESDRNLSNKDKATLKAQRLKLTIKLAELGFTGVAYNREIKGVMSEADRCSISLFPISSLLKTAPFLSSAVKFHRDLLKVPVSTPFRQYTRLTVVIDSPAQASALNSGNPILKTYDIVAVKPMNQSAFEQACQVSEVDVIAIDFSEKLPFRLKQPVVRAAIKRGLSFEITYSSLIRDAQVRRQMISNARLLVDWTKGKNVIVASAAPFVSEIRGPYDVANLLDLLGFPCERAKTAVSKNCRAVIANALRKKQYYKEAIKVEVMPLSGQSDSKEQETGDWLKWDPISSGEGDLLFEDIEKSFSVSANLTSDMNTVGFMSALNSLPSHGLRIKDIVCTPNSAPEPPGIAKRLVHLEKVDVPLAVNGIFEESLSEEVQTSMKNRYQDLSHEDSTGPLLHNVPVDDFVNVKENCDDKVAFDEMRTIKELDACSSLSETELRSLHSQSCSDNYDAYVALPDDATVRKCANDTEIVRTYGQFASAEIAIDLEDTVIPSSMEESKMSISFPVGVHAEASLMVEENKPEAVCNNGKKLSLDLSEAPSNEESKKIEQLETINHLGPFPVELQGEEFYNQKKEEHVFWGDKIAPVQQEELEKHMNSKTYGALNYHIRGESVSGRGQRKRRMPYQPFSSPFKNLLISRASKRRLS</sequence>
<accession>A0ACC0AZX4</accession>
<gene>
    <name evidence="1" type="ORF">M9H77_15977</name>
</gene>
<proteinExistence type="predicted"/>